<feature type="binding site" evidence="9">
    <location>
        <position position="66"/>
    </location>
    <ligand>
        <name>[4Fe-4S] cluster</name>
        <dbReference type="ChEBI" id="CHEBI:49883"/>
        <label>2</label>
        <note>4Fe-4S-S-AdoMet</note>
    </ligand>
</feature>
<dbReference type="GO" id="GO:0051539">
    <property type="term" value="F:4 iron, 4 sulfur cluster binding"/>
    <property type="evidence" value="ECO:0007669"/>
    <property type="project" value="UniProtKB-UniRule"/>
</dbReference>
<feature type="binding site" evidence="9">
    <location>
        <position position="47"/>
    </location>
    <ligand>
        <name>[4Fe-4S] cluster</name>
        <dbReference type="ChEBI" id="CHEBI:49883"/>
        <label>1</label>
    </ligand>
</feature>
<comment type="similarity">
    <text evidence="9">Belongs to the radical SAM superfamily. Lipoyl synthase family.</text>
</comment>
<evidence type="ECO:0000313" key="12">
    <source>
        <dbReference type="Proteomes" id="UP001221217"/>
    </source>
</evidence>
<comment type="caution">
    <text evidence="11">The sequence shown here is derived from an EMBL/GenBank/DDBJ whole genome shotgun (WGS) entry which is preliminary data.</text>
</comment>
<dbReference type="NCBIfam" id="NF004019">
    <property type="entry name" value="PRK05481.1"/>
    <property type="match status" value="1"/>
</dbReference>
<dbReference type="InterPro" id="IPR003698">
    <property type="entry name" value="Lipoyl_synth"/>
</dbReference>
<dbReference type="NCBIfam" id="NF009544">
    <property type="entry name" value="PRK12928.1"/>
    <property type="match status" value="1"/>
</dbReference>
<dbReference type="SFLD" id="SFLDF00271">
    <property type="entry name" value="lipoyl_synthase"/>
    <property type="match status" value="1"/>
</dbReference>
<dbReference type="Gene3D" id="3.20.20.70">
    <property type="entry name" value="Aldolase class I"/>
    <property type="match status" value="1"/>
</dbReference>
<dbReference type="FunFam" id="3.20.20.70:FF:000040">
    <property type="entry name" value="Lipoyl synthase"/>
    <property type="match status" value="1"/>
</dbReference>
<sequence>MSRTNRPDWLKVRFKAGYDFTGVENLLERLKLNTVCEEAACPNKGECFNRKTATFMILGRVCTRSCTFCNVSGGKTETVNPFEPENIAQAVKELELKHVVITSVTRDDLSDGGAGHFVEVINSIKSKYNDVVIEVLIPDFNGNEDALNTVISAGPDIINHNVETIPSLYDEVRPQADYHQSLELLRRVKNKNKSIYTKSGIMLGLGETQKGVLAVFRDLRDAGCDFLTVGQYLSPSDKHHPVVDWVHPDIFDSYHKAAIDAGFLHASCAPLVRSSYLADEAVKAVKSGKRKS</sequence>
<dbReference type="InterPro" id="IPR007197">
    <property type="entry name" value="rSAM"/>
</dbReference>
<comment type="function">
    <text evidence="9">Catalyzes the radical-mediated insertion of two sulfur atoms into the C-6 and C-8 positions of the octanoyl moiety bound to the lipoyl domains of lipoate-dependent enzymes, thereby converting the octanoylated domains into lipoylated derivatives.</text>
</comment>
<comment type="cofactor">
    <cofactor evidence="9">
        <name>[4Fe-4S] cluster</name>
        <dbReference type="ChEBI" id="CHEBI:49883"/>
    </cofactor>
    <text evidence="9">Binds 2 [4Fe-4S] clusters per subunit. One cluster is coordinated with 3 cysteines and an exchangeable S-adenosyl-L-methionine.</text>
</comment>
<accession>A0AAJ1IDA5</accession>
<dbReference type="PROSITE" id="PS51918">
    <property type="entry name" value="RADICAL_SAM"/>
    <property type="match status" value="1"/>
</dbReference>
<dbReference type="HAMAP" id="MF_00206">
    <property type="entry name" value="Lipoyl_synth"/>
    <property type="match status" value="1"/>
</dbReference>
<evidence type="ECO:0000256" key="9">
    <source>
        <dbReference type="HAMAP-Rule" id="MF_00206"/>
    </source>
</evidence>
<evidence type="ECO:0000256" key="8">
    <source>
        <dbReference type="ARBA" id="ARBA00047326"/>
    </source>
</evidence>
<organism evidence="11 12">
    <name type="scientific">Candidatus Thalassospirochaeta sargassi</name>
    <dbReference type="NCBI Taxonomy" id="3119039"/>
    <lineage>
        <taxon>Bacteria</taxon>
        <taxon>Pseudomonadati</taxon>
        <taxon>Spirochaetota</taxon>
        <taxon>Spirochaetia</taxon>
        <taxon>Spirochaetales</taxon>
        <taxon>Spirochaetaceae</taxon>
        <taxon>Candidatus Thalassospirochaeta</taxon>
    </lineage>
</organism>
<feature type="binding site" evidence="9">
    <location>
        <position position="62"/>
    </location>
    <ligand>
        <name>[4Fe-4S] cluster</name>
        <dbReference type="ChEBI" id="CHEBI:49883"/>
        <label>2</label>
        <note>4Fe-4S-S-AdoMet</note>
    </ligand>
</feature>
<feature type="binding site" evidence="9">
    <location>
        <position position="41"/>
    </location>
    <ligand>
        <name>[4Fe-4S] cluster</name>
        <dbReference type="ChEBI" id="CHEBI:49883"/>
        <label>1</label>
    </ligand>
</feature>
<reference evidence="11 12" key="1">
    <citation type="submission" date="2022-12" db="EMBL/GenBank/DDBJ databases">
        <title>Metagenome assembled genome from gulf of manar.</title>
        <authorList>
            <person name="Kohli P."/>
            <person name="Pk S."/>
            <person name="Venkata Ramana C."/>
            <person name="Sasikala C."/>
        </authorList>
    </citation>
    <scope>NUCLEOTIDE SEQUENCE [LARGE SCALE GENOMIC DNA]</scope>
    <source>
        <strain evidence="11">JB008</strain>
    </source>
</reference>
<keyword evidence="7 9" id="KW-0411">Iron-sulfur</keyword>
<keyword evidence="5 9" id="KW-0479">Metal-binding</keyword>
<feature type="binding site" evidence="9">
    <location>
        <position position="36"/>
    </location>
    <ligand>
        <name>[4Fe-4S] cluster</name>
        <dbReference type="ChEBI" id="CHEBI:49883"/>
        <label>1</label>
    </ligand>
</feature>
<dbReference type="Pfam" id="PF04055">
    <property type="entry name" value="Radical_SAM"/>
    <property type="match status" value="1"/>
</dbReference>
<comment type="subcellular location">
    <subcellularLocation>
        <location evidence="9">Cytoplasm</location>
    </subcellularLocation>
</comment>
<keyword evidence="1 9" id="KW-0004">4Fe-4S</keyword>
<dbReference type="NCBIfam" id="TIGR00510">
    <property type="entry name" value="lipA"/>
    <property type="match status" value="1"/>
</dbReference>
<dbReference type="EC" id="2.8.1.8" evidence="9"/>
<keyword evidence="4 9" id="KW-0949">S-adenosyl-L-methionine</keyword>
<name>A0AAJ1IDA5_9SPIO</name>
<evidence type="ECO:0000256" key="7">
    <source>
        <dbReference type="ARBA" id="ARBA00023014"/>
    </source>
</evidence>
<dbReference type="PANTHER" id="PTHR10949:SF0">
    <property type="entry name" value="LIPOYL SYNTHASE, MITOCHONDRIAL"/>
    <property type="match status" value="1"/>
</dbReference>
<dbReference type="GO" id="GO:0009249">
    <property type="term" value="P:protein lipoylation"/>
    <property type="evidence" value="ECO:0007669"/>
    <property type="project" value="UniProtKB-UniRule"/>
</dbReference>
<evidence type="ECO:0000313" key="11">
    <source>
        <dbReference type="EMBL" id="MDC7227114.1"/>
    </source>
</evidence>
<evidence type="ECO:0000256" key="6">
    <source>
        <dbReference type="ARBA" id="ARBA00023004"/>
    </source>
</evidence>
<dbReference type="PANTHER" id="PTHR10949">
    <property type="entry name" value="LIPOYL SYNTHASE"/>
    <property type="match status" value="1"/>
</dbReference>
<evidence type="ECO:0000256" key="1">
    <source>
        <dbReference type="ARBA" id="ARBA00022485"/>
    </source>
</evidence>
<dbReference type="InterPro" id="IPR006638">
    <property type="entry name" value="Elp3/MiaA/NifB-like_rSAM"/>
</dbReference>
<feature type="binding site" evidence="9">
    <location>
        <position position="275"/>
    </location>
    <ligand>
        <name>[4Fe-4S] cluster</name>
        <dbReference type="ChEBI" id="CHEBI:49883"/>
        <label>1</label>
    </ligand>
</feature>
<dbReference type="CDD" id="cd01335">
    <property type="entry name" value="Radical_SAM"/>
    <property type="match status" value="1"/>
</dbReference>
<proteinExistence type="inferred from homology"/>
<feature type="binding site" evidence="9">
    <location>
        <position position="69"/>
    </location>
    <ligand>
        <name>[4Fe-4S] cluster</name>
        <dbReference type="ChEBI" id="CHEBI:49883"/>
        <label>2</label>
        <note>4Fe-4S-S-AdoMet</note>
    </ligand>
</feature>
<dbReference type="GO" id="GO:0016992">
    <property type="term" value="F:lipoate synthase activity"/>
    <property type="evidence" value="ECO:0007669"/>
    <property type="project" value="UniProtKB-UniRule"/>
</dbReference>
<dbReference type="Proteomes" id="UP001221217">
    <property type="component" value="Unassembled WGS sequence"/>
</dbReference>
<gene>
    <name evidence="9 11" type="primary">lipA</name>
    <name evidence="11" type="ORF">PQJ61_10165</name>
</gene>
<keyword evidence="6 9" id="KW-0408">Iron</keyword>
<protein>
    <recommendedName>
        <fullName evidence="9">Lipoyl synthase</fullName>
        <ecNumber evidence="9">2.8.1.8</ecNumber>
    </recommendedName>
    <alternativeName>
        <fullName evidence="9">Lip-syn</fullName>
        <shortName evidence="9">LS</shortName>
    </alternativeName>
    <alternativeName>
        <fullName evidence="9">Lipoate synthase</fullName>
    </alternativeName>
    <alternativeName>
        <fullName evidence="9">Lipoic acid synthase</fullName>
    </alternativeName>
    <alternativeName>
        <fullName evidence="9">Sulfur insertion protein LipA</fullName>
    </alternativeName>
</protein>
<dbReference type="AlphaFoldDB" id="A0AAJ1IDA5"/>
<dbReference type="InterPro" id="IPR058240">
    <property type="entry name" value="rSAM_sf"/>
</dbReference>
<dbReference type="SFLD" id="SFLDS00029">
    <property type="entry name" value="Radical_SAM"/>
    <property type="match status" value="1"/>
</dbReference>
<dbReference type="SFLD" id="SFLDG01058">
    <property type="entry name" value="lipoyl_synthase_like"/>
    <property type="match status" value="1"/>
</dbReference>
<dbReference type="SUPFAM" id="SSF102114">
    <property type="entry name" value="Radical SAM enzymes"/>
    <property type="match status" value="1"/>
</dbReference>
<dbReference type="SMART" id="SM00729">
    <property type="entry name" value="Elp3"/>
    <property type="match status" value="1"/>
</dbReference>
<keyword evidence="2 9" id="KW-0963">Cytoplasm</keyword>
<evidence type="ECO:0000256" key="2">
    <source>
        <dbReference type="ARBA" id="ARBA00022490"/>
    </source>
</evidence>
<dbReference type="EMBL" id="JAQQAL010000022">
    <property type="protein sequence ID" value="MDC7227114.1"/>
    <property type="molecule type" value="Genomic_DNA"/>
</dbReference>
<dbReference type="GO" id="GO:0046872">
    <property type="term" value="F:metal ion binding"/>
    <property type="evidence" value="ECO:0007669"/>
    <property type="project" value="UniProtKB-KW"/>
</dbReference>
<dbReference type="PIRSF" id="PIRSF005963">
    <property type="entry name" value="Lipoyl_synth"/>
    <property type="match status" value="1"/>
</dbReference>
<keyword evidence="3 9" id="KW-0808">Transferase</keyword>
<evidence type="ECO:0000259" key="10">
    <source>
        <dbReference type="PROSITE" id="PS51918"/>
    </source>
</evidence>
<evidence type="ECO:0000256" key="4">
    <source>
        <dbReference type="ARBA" id="ARBA00022691"/>
    </source>
</evidence>
<evidence type="ECO:0000256" key="5">
    <source>
        <dbReference type="ARBA" id="ARBA00022723"/>
    </source>
</evidence>
<evidence type="ECO:0000256" key="3">
    <source>
        <dbReference type="ARBA" id="ARBA00022679"/>
    </source>
</evidence>
<feature type="domain" description="Radical SAM core" evidence="10">
    <location>
        <begin position="48"/>
        <end position="264"/>
    </location>
</feature>
<dbReference type="GO" id="GO:0005737">
    <property type="term" value="C:cytoplasm"/>
    <property type="evidence" value="ECO:0007669"/>
    <property type="project" value="UniProtKB-SubCell"/>
</dbReference>
<comment type="pathway">
    <text evidence="9">Protein modification; protein lipoylation via endogenous pathway; protein N(6)-(lipoyl)lysine from octanoyl-[acyl-carrier-protein]: step 2/2.</text>
</comment>
<comment type="catalytic activity">
    <reaction evidence="8 9">
        <text>[[Fe-S] cluster scaffold protein carrying a second [4Fe-4S](2+) cluster] + N(6)-octanoyl-L-lysyl-[protein] + 2 oxidized [2Fe-2S]-[ferredoxin] + 2 S-adenosyl-L-methionine + 4 H(+) = [[Fe-S] cluster scaffold protein] + N(6)-[(R)-dihydrolipoyl]-L-lysyl-[protein] + 4 Fe(3+) + 2 hydrogen sulfide + 2 5'-deoxyadenosine + 2 L-methionine + 2 reduced [2Fe-2S]-[ferredoxin]</text>
        <dbReference type="Rhea" id="RHEA:16585"/>
        <dbReference type="Rhea" id="RHEA-COMP:9928"/>
        <dbReference type="Rhea" id="RHEA-COMP:10000"/>
        <dbReference type="Rhea" id="RHEA-COMP:10001"/>
        <dbReference type="Rhea" id="RHEA-COMP:10475"/>
        <dbReference type="Rhea" id="RHEA-COMP:14568"/>
        <dbReference type="Rhea" id="RHEA-COMP:14569"/>
        <dbReference type="ChEBI" id="CHEBI:15378"/>
        <dbReference type="ChEBI" id="CHEBI:17319"/>
        <dbReference type="ChEBI" id="CHEBI:29034"/>
        <dbReference type="ChEBI" id="CHEBI:29919"/>
        <dbReference type="ChEBI" id="CHEBI:33722"/>
        <dbReference type="ChEBI" id="CHEBI:33737"/>
        <dbReference type="ChEBI" id="CHEBI:33738"/>
        <dbReference type="ChEBI" id="CHEBI:57844"/>
        <dbReference type="ChEBI" id="CHEBI:59789"/>
        <dbReference type="ChEBI" id="CHEBI:78809"/>
        <dbReference type="ChEBI" id="CHEBI:83100"/>
        <dbReference type="EC" id="2.8.1.8"/>
    </reaction>
</comment>
<dbReference type="InterPro" id="IPR013785">
    <property type="entry name" value="Aldolase_TIM"/>
</dbReference>